<evidence type="ECO:0000256" key="4">
    <source>
        <dbReference type="ARBA" id="ARBA00022485"/>
    </source>
</evidence>
<dbReference type="Pfam" id="PF21162">
    <property type="entry name" value="ETFQO_UQ-bd"/>
    <property type="match status" value="1"/>
</dbReference>
<organism evidence="17 18">
    <name type="scientific">Pragia fontium DSM 5563 = ATCC 49100</name>
    <dbReference type="NCBI Taxonomy" id="1122977"/>
    <lineage>
        <taxon>Bacteria</taxon>
        <taxon>Pseudomonadati</taxon>
        <taxon>Pseudomonadota</taxon>
        <taxon>Gammaproteobacteria</taxon>
        <taxon>Enterobacterales</taxon>
        <taxon>Budviciaceae</taxon>
        <taxon>Pragia</taxon>
    </lineage>
</organism>
<evidence type="ECO:0000256" key="10">
    <source>
        <dbReference type="ARBA" id="ARBA00023004"/>
    </source>
</evidence>
<gene>
    <name evidence="17" type="ORF">SAMN02745723_101325</name>
</gene>
<keyword evidence="10 14" id="KW-0408">Iron</keyword>
<dbReference type="SUPFAM" id="SSF54373">
    <property type="entry name" value="FAD-linked reductases, C-terminal domain"/>
    <property type="match status" value="1"/>
</dbReference>
<evidence type="ECO:0000256" key="1">
    <source>
        <dbReference type="ARBA" id="ARBA00001974"/>
    </source>
</evidence>
<comment type="catalytic activity">
    <reaction evidence="13 14">
        <text>a ubiquinone + reduced [electron-transfer flavoprotein] = a ubiquinol + oxidized [electron-transfer flavoprotein] + H(+)</text>
        <dbReference type="Rhea" id="RHEA:24052"/>
        <dbReference type="Rhea" id="RHEA-COMP:9565"/>
        <dbReference type="Rhea" id="RHEA-COMP:9566"/>
        <dbReference type="Rhea" id="RHEA-COMP:10685"/>
        <dbReference type="Rhea" id="RHEA-COMP:10686"/>
        <dbReference type="ChEBI" id="CHEBI:15378"/>
        <dbReference type="ChEBI" id="CHEBI:16389"/>
        <dbReference type="ChEBI" id="CHEBI:17976"/>
        <dbReference type="ChEBI" id="CHEBI:57692"/>
        <dbReference type="ChEBI" id="CHEBI:58307"/>
        <dbReference type="EC" id="1.5.5.1"/>
    </reaction>
</comment>
<comment type="cofactor">
    <cofactor evidence="14">
        <name>[4Fe-4S] cluster</name>
        <dbReference type="ChEBI" id="CHEBI:49883"/>
    </cofactor>
    <text evidence="14">Binds 1 [4Fe-4S] cluster.</text>
</comment>
<dbReference type="Proteomes" id="UP000226420">
    <property type="component" value="Unassembled WGS sequence"/>
</dbReference>
<dbReference type="InterPro" id="IPR007859">
    <property type="entry name" value="ETF-QO/FixX_C"/>
</dbReference>
<protein>
    <recommendedName>
        <fullName evidence="14">Electron transfer flavoprotein-ubiquinone oxidoreductase</fullName>
        <shortName evidence="14">ETF-QO</shortName>
        <ecNumber evidence="14">1.5.5.1</ecNumber>
    </recommendedName>
</protein>
<dbReference type="RefSeq" id="WP_074820272.1">
    <property type="nucleotide sequence ID" value="NZ_FOLW01000001.1"/>
</dbReference>
<dbReference type="GO" id="GO:0051539">
    <property type="term" value="F:4 iron, 4 sulfur cluster binding"/>
    <property type="evidence" value="ECO:0007669"/>
    <property type="project" value="UniProtKB-UniRule"/>
</dbReference>
<dbReference type="InterPro" id="IPR036188">
    <property type="entry name" value="FAD/NAD-bd_sf"/>
</dbReference>
<evidence type="ECO:0000256" key="12">
    <source>
        <dbReference type="ARBA" id="ARBA00023075"/>
    </source>
</evidence>
<evidence type="ECO:0000256" key="7">
    <source>
        <dbReference type="ARBA" id="ARBA00022827"/>
    </source>
</evidence>
<name>A0AAJ4W811_9GAMM</name>
<sequence length="565" mass="61847">MNLSQQPLANEPERESMEFDVLIVGGGPSGLAAAIHLKQLAAQHQHSLSVCLIDKGASIGAHILSGAVIDPIALNELLPDWQQMLAVPLTPVTEDRFLFLNDRRATRIPQKLLPDCFTNHGNLIGSLGLICAGLAEQAEQLGVEIYPGFTGSDVLYNDEGAVIGVVTGDQGVDKSGQPTAQYQPGINLLAKTTLFAEGCRGQLGKMLIEKFALDSQSAPQTYGLGLKEVWQIPAEQHQPGLVIHCAGWPLGHDTYGGGFLYHYGDNLVSVGLVVGLNYANPYLSPFEEFQRLKTHPAISAFLQHGQRLSYGARTMVAGGLSSLPLLSFKGGALLGDNAGFLNAARIKGSHCAIKSGMLAAQATFQALLEAHQQNQDSVDETTLSTLYQQGFQESWLYKELYQTRNFKPYMKKGLYWGSMLFGTEQLLFKGRVPWTLKLTERDHQALQLAVNAKRIHYPKPDGVLTFDRLSSVFLSNTHHQEDQPCHLKLTDNRIPIAVNLADYAAPETRYCPAGVYEIVEDQQQPYLQINAQNCLHCKACDIKDPTQNITWTAPQGGEGPIYQGM</sequence>
<keyword evidence="12 14" id="KW-0830">Ubiquinone</keyword>
<dbReference type="Gene3D" id="3.50.50.60">
    <property type="entry name" value="FAD/NAD(P)-binding domain"/>
    <property type="match status" value="1"/>
</dbReference>
<dbReference type="FunFam" id="3.30.70.20:FF:000012">
    <property type="entry name" value="Electron transfer flavoprotein-ubiquinone oxidoreductase, mitochondrial"/>
    <property type="match status" value="1"/>
</dbReference>
<dbReference type="PANTHER" id="PTHR10617">
    <property type="entry name" value="ELECTRON TRANSFER FLAVOPROTEIN-UBIQUINONE OXIDOREDUCTASE"/>
    <property type="match status" value="1"/>
</dbReference>
<evidence type="ECO:0000256" key="2">
    <source>
        <dbReference type="ARBA" id="ARBA00002819"/>
    </source>
</evidence>
<dbReference type="Pfam" id="PF05187">
    <property type="entry name" value="Fer4_ETF_QO"/>
    <property type="match status" value="1"/>
</dbReference>
<evidence type="ECO:0000256" key="9">
    <source>
        <dbReference type="ARBA" id="ARBA00023002"/>
    </source>
</evidence>
<keyword evidence="7 14" id="KW-0274">FAD</keyword>
<proteinExistence type="predicted"/>
<dbReference type="InterPro" id="IPR049398">
    <property type="entry name" value="ETF-QO/FixC_UQ-bd"/>
</dbReference>
<dbReference type="SUPFAM" id="SSF51905">
    <property type="entry name" value="FAD/NAD(P)-binding domain"/>
    <property type="match status" value="1"/>
</dbReference>
<evidence type="ECO:0000256" key="5">
    <source>
        <dbReference type="ARBA" id="ARBA00022630"/>
    </source>
</evidence>
<accession>A0AAJ4W811</accession>
<dbReference type="EMBL" id="FOLW01000001">
    <property type="protein sequence ID" value="SFC07778.1"/>
    <property type="molecule type" value="Genomic_DNA"/>
</dbReference>
<evidence type="ECO:0000256" key="6">
    <source>
        <dbReference type="ARBA" id="ARBA00022723"/>
    </source>
</evidence>
<feature type="domain" description="ETF-QO/FixX C-terminal" evidence="15">
    <location>
        <begin position="462"/>
        <end position="563"/>
    </location>
</feature>
<evidence type="ECO:0000259" key="15">
    <source>
        <dbReference type="Pfam" id="PF05187"/>
    </source>
</evidence>
<keyword evidence="9 14" id="KW-0560">Oxidoreductase</keyword>
<evidence type="ECO:0000256" key="3">
    <source>
        <dbReference type="ARBA" id="ARBA00022448"/>
    </source>
</evidence>
<keyword evidence="8 14" id="KW-0249">Electron transport</keyword>
<dbReference type="AlphaFoldDB" id="A0AAJ4W811"/>
<evidence type="ECO:0000256" key="8">
    <source>
        <dbReference type="ARBA" id="ARBA00022982"/>
    </source>
</evidence>
<evidence type="ECO:0000259" key="16">
    <source>
        <dbReference type="Pfam" id="PF21162"/>
    </source>
</evidence>
<dbReference type="GO" id="GO:0046872">
    <property type="term" value="F:metal ion binding"/>
    <property type="evidence" value="ECO:0007669"/>
    <property type="project" value="UniProtKB-KW"/>
</dbReference>
<dbReference type="InterPro" id="IPR040156">
    <property type="entry name" value="ETF-QO"/>
</dbReference>
<dbReference type="SUPFAM" id="SSF54862">
    <property type="entry name" value="4Fe-4S ferredoxins"/>
    <property type="match status" value="1"/>
</dbReference>
<keyword evidence="4" id="KW-0004">4Fe-4S</keyword>
<dbReference type="Pfam" id="PF13450">
    <property type="entry name" value="NAD_binding_8"/>
    <property type="match status" value="1"/>
</dbReference>
<dbReference type="Gene3D" id="3.30.9.90">
    <property type="match status" value="1"/>
</dbReference>
<evidence type="ECO:0000256" key="14">
    <source>
        <dbReference type="RuleBase" id="RU366068"/>
    </source>
</evidence>
<comment type="caution">
    <text evidence="17">The sequence shown here is derived from an EMBL/GenBank/DDBJ whole genome shotgun (WGS) entry which is preliminary data.</text>
</comment>
<dbReference type="GO" id="GO:0004174">
    <property type="term" value="F:electron-transferring-flavoprotein dehydrogenase activity"/>
    <property type="evidence" value="ECO:0007669"/>
    <property type="project" value="UniProtKB-UniRule"/>
</dbReference>
<keyword evidence="6 14" id="KW-0479">Metal-binding</keyword>
<comment type="function">
    <text evidence="2 14">Accepts electrons from ETF and reduces ubiquinone.</text>
</comment>
<reference evidence="17 18" key="1">
    <citation type="submission" date="2016-10" db="EMBL/GenBank/DDBJ databases">
        <authorList>
            <person name="Varghese N."/>
            <person name="Submissions S."/>
        </authorList>
    </citation>
    <scope>NUCLEOTIDE SEQUENCE [LARGE SCALE GENOMIC DNA]</scope>
    <source>
        <strain evidence="17 18">DSM 5563</strain>
    </source>
</reference>
<evidence type="ECO:0000256" key="13">
    <source>
        <dbReference type="ARBA" id="ARBA00052682"/>
    </source>
</evidence>
<keyword evidence="3 14" id="KW-0813">Transport</keyword>
<evidence type="ECO:0000256" key="11">
    <source>
        <dbReference type="ARBA" id="ARBA00023014"/>
    </source>
</evidence>
<dbReference type="PANTHER" id="PTHR10617:SF107">
    <property type="entry name" value="ELECTRON TRANSFER FLAVOPROTEIN-UBIQUINONE OXIDOREDUCTASE, MITOCHONDRIAL"/>
    <property type="match status" value="1"/>
</dbReference>
<keyword evidence="5 14" id="KW-0285">Flavoprotein</keyword>
<dbReference type="EC" id="1.5.5.1" evidence="14"/>
<dbReference type="Gene3D" id="3.30.70.20">
    <property type="match status" value="1"/>
</dbReference>
<evidence type="ECO:0000313" key="18">
    <source>
        <dbReference type="Proteomes" id="UP000226420"/>
    </source>
</evidence>
<keyword evidence="11 14" id="KW-0411">Iron-sulfur</keyword>
<evidence type="ECO:0000313" key="17">
    <source>
        <dbReference type="EMBL" id="SFC07778.1"/>
    </source>
</evidence>
<feature type="domain" description="ETF-QO/FixC ubiquinone-binding" evidence="16">
    <location>
        <begin position="222"/>
        <end position="315"/>
    </location>
</feature>
<comment type="cofactor">
    <cofactor evidence="1 14">
        <name>FAD</name>
        <dbReference type="ChEBI" id="CHEBI:57692"/>
    </cofactor>
</comment>